<dbReference type="EMBL" id="SODD01000007">
    <property type="protein sequence ID" value="TDW24852.1"/>
    <property type="molecule type" value="Genomic_DNA"/>
</dbReference>
<dbReference type="GO" id="GO:0022857">
    <property type="term" value="F:transmembrane transporter activity"/>
    <property type="evidence" value="ECO:0007669"/>
    <property type="project" value="InterPro"/>
</dbReference>
<dbReference type="GO" id="GO:0005886">
    <property type="term" value="C:plasma membrane"/>
    <property type="evidence" value="ECO:0007669"/>
    <property type="project" value="UniProtKB-SubCell"/>
</dbReference>
<keyword evidence="2" id="KW-0813">Transport</keyword>
<dbReference type="OrthoDB" id="92719at2"/>
<evidence type="ECO:0000313" key="8">
    <source>
        <dbReference type="EMBL" id="TDW24852.1"/>
    </source>
</evidence>
<evidence type="ECO:0000256" key="3">
    <source>
        <dbReference type="ARBA" id="ARBA00022475"/>
    </source>
</evidence>
<evidence type="ECO:0000256" key="4">
    <source>
        <dbReference type="ARBA" id="ARBA00022692"/>
    </source>
</evidence>
<feature type="transmembrane region" description="Helical" evidence="7">
    <location>
        <begin position="237"/>
        <end position="259"/>
    </location>
</feature>
<feature type="transmembrane region" description="Helical" evidence="7">
    <location>
        <begin position="39"/>
        <end position="57"/>
    </location>
</feature>
<accession>A0A4R8A305</accession>
<protein>
    <submittedName>
        <fullName evidence="8">Amino acid/polyamine/organocation transporter (APC superfamily)</fullName>
    </submittedName>
</protein>
<dbReference type="Gene3D" id="1.20.1740.10">
    <property type="entry name" value="Amino acid/polyamine transporter I"/>
    <property type="match status" value="1"/>
</dbReference>
<dbReference type="AlphaFoldDB" id="A0A4R8A305"/>
<keyword evidence="6 7" id="KW-0472">Membrane</keyword>
<evidence type="ECO:0000256" key="7">
    <source>
        <dbReference type="SAM" id="Phobius"/>
    </source>
</evidence>
<comment type="caution">
    <text evidence="8">The sequence shown here is derived from an EMBL/GenBank/DDBJ whole genome shotgun (WGS) entry which is preliminary data.</text>
</comment>
<evidence type="ECO:0000313" key="9">
    <source>
        <dbReference type="Proteomes" id="UP000294743"/>
    </source>
</evidence>
<dbReference type="Pfam" id="PF13520">
    <property type="entry name" value="AA_permease_2"/>
    <property type="match status" value="1"/>
</dbReference>
<proteinExistence type="predicted"/>
<evidence type="ECO:0000256" key="6">
    <source>
        <dbReference type="ARBA" id="ARBA00023136"/>
    </source>
</evidence>
<feature type="transmembrane region" description="Helical" evidence="7">
    <location>
        <begin position="289"/>
        <end position="310"/>
    </location>
</feature>
<sequence length="470" mass="51902">MGKIKKIKWYNLAFMAFSSVWGFANVVNGFSEYDGLKAIVAWVLIFALYFVPYALMVGEMGSAFKNLGGGVSSWIQETISPKVAYYAGWTYWIVHMPYISQKPQSALVALSWAVTQSPDLTNNMSPILLQIGCLIIFLIFAWITLQGINPLKNLATIAGSSMFVMSLLYILLMVAAPAIAPDRIHAIDWSLDSFIPTFDWKYLTSFSILVFAVGGCERISPYVNKMSDPAKGFPKGMIFLALMVAACAILGTISMGMMFDPANPPQDLMLNGAYYCFQLLGEYYHVGNLFLIVFALCNMIGQLSVLIVSIDAPLRMLLDSANPHYIPSWLTKQNAKGVYTNGVKMVVIIVSVLIIVPGLLPGDVNSMYKGLIQLNSVAMPLRYLWVFVAYMALKKAGSKFDSEYKLTKSKTIGMMIGAWCFLFTAFACLLGMFKGDIGQIAMNVVTPLVLLGLGLIMPAFARREERNKQA</sequence>
<dbReference type="Proteomes" id="UP000294743">
    <property type="component" value="Unassembled WGS sequence"/>
</dbReference>
<feature type="transmembrane region" description="Helical" evidence="7">
    <location>
        <begin position="342"/>
        <end position="360"/>
    </location>
</feature>
<dbReference type="RefSeq" id="WP_134168413.1">
    <property type="nucleotide sequence ID" value="NZ_SODD01000007.1"/>
</dbReference>
<feature type="transmembrane region" description="Helical" evidence="7">
    <location>
        <begin position="200"/>
        <end position="216"/>
    </location>
</feature>
<feature type="transmembrane region" description="Helical" evidence="7">
    <location>
        <begin position="414"/>
        <end position="433"/>
    </location>
</feature>
<keyword evidence="5 7" id="KW-1133">Transmembrane helix</keyword>
<organism evidence="8 9">
    <name type="scientific">Breznakia blatticola</name>
    <dbReference type="NCBI Taxonomy" id="1754012"/>
    <lineage>
        <taxon>Bacteria</taxon>
        <taxon>Bacillati</taxon>
        <taxon>Bacillota</taxon>
        <taxon>Erysipelotrichia</taxon>
        <taxon>Erysipelotrichales</taxon>
        <taxon>Erysipelotrichaceae</taxon>
        <taxon>Breznakia</taxon>
    </lineage>
</organism>
<dbReference type="InterPro" id="IPR002293">
    <property type="entry name" value="AA/rel_permease1"/>
</dbReference>
<evidence type="ECO:0000256" key="1">
    <source>
        <dbReference type="ARBA" id="ARBA00004651"/>
    </source>
</evidence>
<gene>
    <name evidence="8" type="ORF">EDD63_1073</name>
</gene>
<feature type="transmembrane region" description="Helical" evidence="7">
    <location>
        <begin position="127"/>
        <end position="145"/>
    </location>
</feature>
<feature type="transmembrane region" description="Helical" evidence="7">
    <location>
        <begin position="9"/>
        <end position="27"/>
    </location>
</feature>
<evidence type="ECO:0000256" key="2">
    <source>
        <dbReference type="ARBA" id="ARBA00022448"/>
    </source>
</evidence>
<feature type="transmembrane region" description="Helical" evidence="7">
    <location>
        <begin position="157"/>
        <end position="180"/>
    </location>
</feature>
<feature type="transmembrane region" description="Helical" evidence="7">
    <location>
        <begin position="372"/>
        <end position="393"/>
    </location>
</feature>
<keyword evidence="9" id="KW-1185">Reference proteome</keyword>
<feature type="transmembrane region" description="Helical" evidence="7">
    <location>
        <begin position="439"/>
        <end position="461"/>
    </location>
</feature>
<dbReference type="InterPro" id="IPR050367">
    <property type="entry name" value="APC_superfamily"/>
</dbReference>
<dbReference type="PIRSF" id="PIRSF006060">
    <property type="entry name" value="AA_transporter"/>
    <property type="match status" value="1"/>
</dbReference>
<evidence type="ECO:0000256" key="5">
    <source>
        <dbReference type="ARBA" id="ARBA00022989"/>
    </source>
</evidence>
<dbReference type="PANTHER" id="PTHR42770">
    <property type="entry name" value="AMINO ACID TRANSPORTER-RELATED"/>
    <property type="match status" value="1"/>
</dbReference>
<keyword evidence="3" id="KW-1003">Cell membrane</keyword>
<reference evidence="8 9" key="1">
    <citation type="submission" date="2019-03" db="EMBL/GenBank/DDBJ databases">
        <title>Genomic Encyclopedia of Type Strains, Phase IV (KMG-IV): sequencing the most valuable type-strain genomes for metagenomic binning, comparative biology and taxonomic classification.</title>
        <authorList>
            <person name="Goeker M."/>
        </authorList>
    </citation>
    <scope>NUCLEOTIDE SEQUENCE [LARGE SCALE GENOMIC DNA]</scope>
    <source>
        <strain evidence="8 9">DSM 28867</strain>
    </source>
</reference>
<name>A0A4R8A305_9FIRM</name>
<keyword evidence="4 7" id="KW-0812">Transmembrane</keyword>
<dbReference type="PANTHER" id="PTHR42770:SF15">
    <property type="entry name" value="GLUTAMATE_GAMMA-AMINOBUTYRATE ANTIPORTER-RELATED"/>
    <property type="match status" value="1"/>
</dbReference>
<comment type="subcellular location">
    <subcellularLocation>
        <location evidence="1">Cell membrane</location>
        <topology evidence="1">Multi-pass membrane protein</topology>
    </subcellularLocation>
</comment>